<gene>
    <name evidence="1" type="ORF">THAOC_06419</name>
</gene>
<evidence type="ECO:0000313" key="1">
    <source>
        <dbReference type="EMBL" id="EJK72086.1"/>
    </source>
</evidence>
<name>K0TEZ6_THAOC</name>
<dbReference type="AlphaFoldDB" id="K0TEZ6"/>
<comment type="caution">
    <text evidence="1">The sequence shown here is derived from an EMBL/GenBank/DDBJ whole genome shotgun (WGS) entry which is preliminary data.</text>
</comment>
<protein>
    <submittedName>
        <fullName evidence="1">Uncharacterized protein</fullName>
    </submittedName>
</protein>
<evidence type="ECO:0000313" key="2">
    <source>
        <dbReference type="Proteomes" id="UP000266841"/>
    </source>
</evidence>
<proteinExistence type="predicted"/>
<feature type="non-terminal residue" evidence="1">
    <location>
        <position position="335"/>
    </location>
</feature>
<dbReference type="EMBL" id="AGNL01006389">
    <property type="protein sequence ID" value="EJK72086.1"/>
    <property type="molecule type" value="Genomic_DNA"/>
</dbReference>
<dbReference type="Pfam" id="PF03382">
    <property type="entry name" value="DUF285"/>
    <property type="match status" value="1"/>
</dbReference>
<sequence>MTANFELRSHLKFMKEAIVDEATEIADVSVDFYDFDQSMSMSPVNTAMTNEASKSGKGSKAAKSKAAKFMFTNNTEVRTAIQEYLDEGCTTDMTCSAILTYGEIADWDVSRVQDFSHLFEDEDYCQLPGADTFNEPIGNWDTGSATNMESMFSQAQGFNQPLNYDTSKVEDSIHQYMEAEDLAFAPFSADTPDGTTVLGGPTSGGVSGVPPALLLEVQRDVAERAVVPVLPNVDELPLPVALKYKDRVGLLRRLGAPVERRDAQLRPHLLLPGMHHEGHTDVVLGRELTELLDGDVLHVELVVRRALRGGLPAYHELHVVEYDVHDVVHVRRVCF</sequence>
<keyword evidence="2" id="KW-1185">Reference proteome</keyword>
<dbReference type="InterPro" id="IPR005046">
    <property type="entry name" value="DUF285"/>
</dbReference>
<accession>K0TEZ6</accession>
<reference evidence="1 2" key="1">
    <citation type="journal article" date="2012" name="Genome Biol.">
        <title>Genome and low-iron response of an oceanic diatom adapted to chronic iron limitation.</title>
        <authorList>
            <person name="Lommer M."/>
            <person name="Specht M."/>
            <person name="Roy A.S."/>
            <person name="Kraemer L."/>
            <person name="Andreson R."/>
            <person name="Gutowska M.A."/>
            <person name="Wolf J."/>
            <person name="Bergner S.V."/>
            <person name="Schilhabel M.B."/>
            <person name="Klostermeier U.C."/>
            <person name="Beiko R.G."/>
            <person name="Rosenstiel P."/>
            <person name="Hippler M."/>
            <person name="Laroche J."/>
        </authorList>
    </citation>
    <scope>NUCLEOTIDE SEQUENCE [LARGE SCALE GENOMIC DNA]</scope>
    <source>
        <strain evidence="1 2">CCMP1005</strain>
    </source>
</reference>
<dbReference type="Proteomes" id="UP000266841">
    <property type="component" value="Unassembled WGS sequence"/>
</dbReference>
<organism evidence="1 2">
    <name type="scientific">Thalassiosira oceanica</name>
    <name type="common">Marine diatom</name>
    <dbReference type="NCBI Taxonomy" id="159749"/>
    <lineage>
        <taxon>Eukaryota</taxon>
        <taxon>Sar</taxon>
        <taxon>Stramenopiles</taxon>
        <taxon>Ochrophyta</taxon>
        <taxon>Bacillariophyta</taxon>
        <taxon>Coscinodiscophyceae</taxon>
        <taxon>Thalassiosirophycidae</taxon>
        <taxon>Thalassiosirales</taxon>
        <taxon>Thalassiosiraceae</taxon>
        <taxon>Thalassiosira</taxon>
    </lineage>
</organism>